<keyword evidence="2" id="KW-0472">Membrane</keyword>
<keyword evidence="2" id="KW-0812">Transmembrane</keyword>
<evidence type="ECO:0000313" key="3">
    <source>
        <dbReference type="EMBL" id="KAF5327997.1"/>
    </source>
</evidence>
<feature type="region of interest" description="Disordered" evidence="1">
    <location>
        <begin position="248"/>
        <end position="275"/>
    </location>
</feature>
<gene>
    <name evidence="3" type="ORF">D9611_014918</name>
</gene>
<evidence type="ECO:0000256" key="1">
    <source>
        <dbReference type="SAM" id="MobiDB-lite"/>
    </source>
</evidence>
<reference evidence="3 4" key="1">
    <citation type="journal article" date="2020" name="ISME J.">
        <title>Uncovering the hidden diversity of litter-decomposition mechanisms in mushroom-forming fungi.</title>
        <authorList>
            <person name="Floudas D."/>
            <person name="Bentzer J."/>
            <person name="Ahren D."/>
            <person name="Johansson T."/>
            <person name="Persson P."/>
            <person name="Tunlid A."/>
        </authorList>
    </citation>
    <scope>NUCLEOTIDE SEQUENCE [LARGE SCALE GENOMIC DNA]</scope>
    <source>
        <strain evidence="3 4">CBS 175.51</strain>
    </source>
</reference>
<evidence type="ECO:0000256" key="2">
    <source>
        <dbReference type="SAM" id="Phobius"/>
    </source>
</evidence>
<accession>A0A8H5BTD2</accession>
<name>A0A8H5BTD2_9AGAR</name>
<dbReference type="EMBL" id="JAACJK010000153">
    <property type="protein sequence ID" value="KAF5327997.1"/>
    <property type="molecule type" value="Genomic_DNA"/>
</dbReference>
<feature type="transmembrane region" description="Helical" evidence="2">
    <location>
        <begin position="20"/>
        <end position="42"/>
    </location>
</feature>
<comment type="caution">
    <text evidence="3">The sequence shown here is derived from an EMBL/GenBank/DDBJ whole genome shotgun (WGS) entry which is preliminary data.</text>
</comment>
<dbReference type="OrthoDB" id="3065653at2759"/>
<sequence length="275" mass="30604">MPEITTSSTYPLVFLRCRTIAFCAIAFFSFIWVILLCIVLYLQWELMDRPYQSILMVMLAVDTITAILLLVLSLVKTQPEISSMARCSSHSLSSRAHLGVAAAFAHWSPGFSCPQPSRDDQAVCKMLILYILISSWALPALILFSQLPYTPAAWVLWRFTGGVTSAKLFDDLERLVREEARSAYVAAIELHTGSTFHRFLSDADTHCFEVLHHTDCPSQSIHADAVPQSFLQHTIYTSLSFIHQSYNPSDPKVSSAEPDDTSEPVLDGGPDADIC</sequence>
<evidence type="ECO:0000313" key="4">
    <source>
        <dbReference type="Proteomes" id="UP000541558"/>
    </source>
</evidence>
<keyword evidence="4" id="KW-1185">Reference proteome</keyword>
<organism evidence="3 4">
    <name type="scientific">Ephemerocybe angulata</name>
    <dbReference type="NCBI Taxonomy" id="980116"/>
    <lineage>
        <taxon>Eukaryota</taxon>
        <taxon>Fungi</taxon>
        <taxon>Dikarya</taxon>
        <taxon>Basidiomycota</taxon>
        <taxon>Agaricomycotina</taxon>
        <taxon>Agaricomycetes</taxon>
        <taxon>Agaricomycetidae</taxon>
        <taxon>Agaricales</taxon>
        <taxon>Agaricineae</taxon>
        <taxon>Psathyrellaceae</taxon>
        <taxon>Ephemerocybe</taxon>
    </lineage>
</organism>
<proteinExistence type="predicted"/>
<feature type="transmembrane region" description="Helical" evidence="2">
    <location>
        <begin position="127"/>
        <end position="145"/>
    </location>
</feature>
<keyword evidence="2" id="KW-1133">Transmembrane helix</keyword>
<feature type="transmembrane region" description="Helical" evidence="2">
    <location>
        <begin position="54"/>
        <end position="75"/>
    </location>
</feature>
<dbReference type="AlphaFoldDB" id="A0A8H5BTD2"/>
<protein>
    <submittedName>
        <fullName evidence="3">Uncharacterized protein</fullName>
    </submittedName>
</protein>
<dbReference type="Proteomes" id="UP000541558">
    <property type="component" value="Unassembled WGS sequence"/>
</dbReference>